<protein>
    <recommendedName>
        <fullName evidence="1">DUF4347 domain-containing protein</fullName>
    </recommendedName>
</protein>
<gene>
    <name evidence="2" type="ORF">K239x_16090</name>
</gene>
<name>A0A517NRA5_9BACT</name>
<proteinExistence type="predicted"/>
<dbReference type="InterPro" id="IPR025592">
    <property type="entry name" value="DUF4347"/>
</dbReference>
<reference evidence="2 3" key="1">
    <citation type="submission" date="2019-02" db="EMBL/GenBank/DDBJ databases">
        <title>Deep-cultivation of Planctomycetes and their phenomic and genomic characterization uncovers novel biology.</title>
        <authorList>
            <person name="Wiegand S."/>
            <person name="Jogler M."/>
            <person name="Boedeker C."/>
            <person name="Pinto D."/>
            <person name="Vollmers J."/>
            <person name="Rivas-Marin E."/>
            <person name="Kohn T."/>
            <person name="Peeters S.H."/>
            <person name="Heuer A."/>
            <person name="Rast P."/>
            <person name="Oberbeckmann S."/>
            <person name="Bunk B."/>
            <person name="Jeske O."/>
            <person name="Meyerdierks A."/>
            <person name="Storesund J.E."/>
            <person name="Kallscheuer N."/>
            <person name="Luecker S."/>
            <person name="Lage O.M."/>
            <person name="Pohl T."/>
            <person name="Merkel B.J."/>
            <person name="Hornburger P."/>
            <person name="Mueller R.-W."/>
            <person name="Bruemmer F."/>
            <person name="Labrenz M."/>
            <person name="Spormann A.M."/>
            <person name="Op den Camp H."/>
            <person name="Overmann J."/>
            <person name="Amann R."/>
            <person name="Jetten M.S.M."/>
            <person name="Mascher T."/>
            <person name="Medema M.H."/>
            <person name="Devos D.P."/>
            <person name="Kaster A.-K."/>
            <person name="Ovreas L."/>
            <person name="Rohde M."/>
            <person name="Galperin M.Y."/>
            <person name="Jogler C."/>
        </authorList>
    </citation>
    <scope>NUCLEOTIDE SEQUENCE [LARGE SCALE GENOMIC DNA]</scope>
    <source>
        <strain evidence="2 3">K23_9</strain>
    </source>
</reference>
<dbReference type="AlphaFoldDB" id="A0A517NRA5"/>
<organism evidence="2 3">
    <name type="scientific">Stieleria marina</name>
    <dbReference type="NCBI Taxonomy" id="1930275"/>
    <lineage>
        <taxon>Bacteria</taxon>
        <taxon>Pseudomonadati</taxon>
        <taxon>Planctomycetota</taxon>
        <taxon>Planctomycetia</taxon>
        <taxon>Pirellulales</taxon>
        <taxon>Pirellulaceae</taxon>
        <taxon>Stieleria</taxon>
    </lineage>
</organism>
<dbReference type="Proteomes" id="UP000319817">
    <property type="component" value="Chromosome"/>
</dbReference>
<evidence type="ECO:0000259" key="1">
    <source>
        <dbReference type="Pfam" id="PF14252"/>
    </source>
</evidence>
<keyword evidence="3" id="KW-1185">Reference proteome</keyword>
<evidence type="ECO:0000313" key="3">
    <source>
        <dbReference type="Proteomes" id="UP000319817"/>
    </source>
</evidence>
<feature type="domain" description="DUF4347" evidence="1">
    <location>
        <begin position="38"/>
        <end position="99"/>
    </location>
</feature>
<accession>A0A517NRA5</accession>
<evidence type="ECO:0000313" key="2">
    <source>
        <dbReference type="EMBL" id="QDT09661.1"/>
    </source>
</evidence>
<dbReference type="EMBL" id="CP036526">
    <property type="protein sequence ID" value="QDT09661.1"/>
    <property type="molecule type" value="Genomic_DNA"/>
</dbReference>
<sequence>MLAANCGAAISRGAEVAPVSDMVQIPEACVAQMRSTQIVFVDSSIDDINQLMNGLSAGHELVLLQPNQNGLDQISQVLSQRSNVQSIHIVAHGQAGQIQ</sequence>
<dbReference type="Pfam" id="PF14252">
    <property type="entry name" value="DUF4347"/>
    <property type="match status" value="1"/>
</dbReference>